<evidence type="ECO:0000256" key="2">
    <source>
        <dbReference type="ARBA" id="ARBA00022801"/>
    </source>
</evidence>
<evidence type="ECO:0000313" key="8">
    <source>
        <dbReference type="Proteomes" id="UP000236333"/>
    </source>
</evidence>
<keyword evidence="4" id="KW-0067">ATP-binding</keyword>
<feature type="non-terminal residue" evidence="7">
    <location>
        <position position="417"/>
    </location>
</feature>
<keyword evidence="1" id="KW-0547">Nucleotide-binding</keyword>
<dbReference type="InterPro" id="IPR027417">
    <property type="entry name" value="P-loop_NTPase"/>
</dbReference>
<feature type="domain" description="DEAD/DEAH-box helicase" evidence="6">
    <location>
        <begin position="356"/>
        <end position="392"/>
    </location>
</feature>
<keyword evidence="2" id="KW-0378">Hydrolase</keyword>
<dbReference type="Proteomes" id="UP000236333">
    <property type="component" value="Unassembled WGS sequence"/>
</dbReference>
<feature type="region of interest" description="Disordered" evidence="5">
    <location>
        <begin position="276"/>
        <end position="297"/>
    </location>
</feature>
<comment type="caution">
    <text evidence="7">The sequence shown here is derived from an EMBL/GenBank/DDBJ whole genome shotgun (WGS) entry which is preliminary data.</text>
</comment>
<evidence type="ECO:0000256" key="4">
    <source>
        <dbReference type="ARBA" id="ARBA00022840"/>
    </source>
</evidence>
<dbReference type="Pfam" id="PF00270">
    <property type="entry name" value="DEAD"/>
    <property type="match status" value="2"/>
</dbReference>
<evidence type="ECO:0000256" key="5">
    <source>
        <dbReference type="SAM" id="MobiDB-lite"/>
    </source>
</evidence>
<dbReference type="Gene3D" id="3.40.50.300">
    <property type="entry name" value="P-loop containing nucleotide triphosphate hydrolases"/>
    <property type="match status" value="2"/>
</dbReference>
<feature type="domain" description="DEAD/DEAH-box helicase" evidence="6">
    <location>
        <begin position="186"/>
        <end position="270"/>
    </location>
</feature>
<protein>
    <submittedName>
        <fullName evidence="7">DEAD-box ATP-dependent RNA helicase 47, mitochondrial</fullName>
    </submittedName>
</protein>
<dbReference type="EMBL" id="PGGS01001400">
    <property type="protein sequence ID" value="PNH00449.1"/>
    <property type="molecule type" value="Genomic_DNA"/>
</dbReference>
<dbReference type="GO" id="GO:0003723">
    <property type="term" value="F:RNA binding"/>
    <property type="evidence" value="ECO:0007669"/>
    <property type="project" value="TreeGrafter"/>
</dbReference>
<organism evidence="7 8">
    <name type="scientific">Tetrabaena socialis</name>
    <dbReference type="NCBI Taxonomy" id="47790"/>
    <lineage>
        <taxon>Eukaryota</taxon>
        <taxon>Viridiplantae</taxon>
        <taxon>Chlorophyta</taxon>
        <taxon>core chlorophytes</taxon>
        <taxon>Chlorophyceae</taxon>
        <taxon>CS clade</taxon>
        <taxon>Chlamydomonadales</taxon>
        <taxon>Tetrabaenaceae</taxon>
        <taxon>Tetrabaena</taxon>
    </lineage>
</organism>
<name>A0A2J7ZJK3_9CHLO</name>
<evidence type="ECO:0000259" key="6">
    <source>
        <dbReference type="Pfam" id="PF00270"/>
    </source>
</evidence>
<dbReference type="GO" id="GO:0005524">
    <property type="term" value="F:ATP binding"/>
    <property type="evidence" value="ECO:0007669"/>
    <property type="project" value="UniProtKB-KW"/>
</dbReference>
<dbReference type="PANTHER" id="PTHR47963">
    <property type="entry name" value="DEAD-BOX ATP-DEPENDENT RNA HELICASE 47, MITOCHONDRIAL"/>
    <property type="match status" value="1"/>
</dbReference>
<dbReference type="PANTHER" id="PTHR47963:SF3">
    <property type="entry name" value="DEAD-BOX ATP-DEPENDENT RNA HELICASE 47, MITOCHONDRIAL"/>
    <property type="match status" value="1"/>
</dbReference>
<dbReference type="InterPro" id="IPR050547">
    <property type="entry name" value="DEAD_box_RNA_helicases"/>
</dbReference>
<evidence type="ECO:0000256" key="3">
    <source>
        <dbReference type="ARBA" id="ARBA00022806"/>
    </source>
</evidence>
<gene>
    <name evidence="7" type="ORF">TSOC_013727</name>
</gene>
<sequence length="417" mass="44232">MAALAGLGCRPGDAWMEALYGRVGELVGVPGGLTGPQAASILASLCKLNCRPSRDWLVAVLVGTRRSLSDASTQQLTDLLTSLARLRFRPPEPWMQQFFSASFQRLPFFSPQQCCAAAAAIARLGRKPQGLWLEEFGRQVGQRLALMPGGQQAEAVASLLELGYAPSEAWLAAYEQHSNAQLAGCSAAQLCKALAALSKARFKPQALVVAPSQELAMQIMRVAKSLLPPAWSARGAVQQVIGGANPKRQAEALAGVPGPLLVVGTPGRQAIRLRERGSPAGSRPWHGPPARPPHTPPEEIWSKIVSSLSYSSLPEFRAACTLARELVDASSDGWEALLALEVVRPSPIQAPLANPKRAAALPAILSGANCAVQSYTGSGKTLSYLLPVLTLALRRAEAAEMDPSTPRRGGYPDIPIQ</sequence>
<dbReference type="GO" id="GO:0003724">
    <property type="term" value="F:RNA helicase activity"/>
    <property type="evidence" value="ECO:0007669"/>
    <property type="project" value="TreeGrafter"/>
</dbReference>
<accession>A0A2J7ZJK3</accession>
<dbReference type="OrthoDB" id="193188at2759"/>
<evidence type="ECO:0000256" key="1">
    <source>
        <dbReference type="ARBA" id="ARBA00022741"/>
    </source>
</evidence>
<dbReference type="SUPFAM" id="SSF52540">
    <property type="entry name" value="P-loop containing nucleoside triphosphate hydrolases"/>
    <property type="match status" value="2"/>
</dbReference>
<dbReference type="AlphaFoldDB" id="A0A2J7ZJK3"/>
<keyword evidence="3 7" id="KW-0347">Helicase</keyword>
<dbReference type="GO" id="GO:0016787">
    <property type="term" value="F:hydrolase activity"/>
    <property type="evidence" value="ECO:0007669"/>
    <property type="project" value="UniProtKB-KW"/>
</dbReference>
<reference evidence="7 8" key="1">
    <citation type="journal article" date="2017" name="Mol. Biol. Evol.">
        <title>The 4-celled Tetrabaena socialis nuclear genome reveals the essential components for genetic control of cell number at the origin of multicellularity in the volvocine lineage.</title>
        <authorList>
            <person name="Featherston J."/>
            <person name="Arakaki Y."/>
            <person name="Hanschen E.R."/>
            <person name="Ferris P.J."/>
            <person name="Michod R.E."/>
            <person name="Olson B.J.S.C."/>
            <person name="Nozaki H."/>
            <person name="Durand P.M."/>
        </authorList>
    </citation>
    <scope>NUCLEOTIDE SEQUENCE [LARGE SCALE GENOMIC DNA]</scope>
    <source>
        <strain evidence="7 8">NIES-571</strain>
    </source>
</reference>
<feature type="compositionally biased region" description="Pro residues" evidence="5">
    <location>
        <begin position="286"/>
        <end position="295"/>
    </location>
</feature>
<proteinExistence type="predicted"/>
<keyword evidence="8" id="KW-1185">Reference proteome</keyword>
<dbReference type="InterPro" id="IPR011545">
    <property type="entry name" value="DEAD/DEAH_box_helicase_dom"/>
</dbReference>
<evidence type="ECO:0000313" key="7">
    <source>
        <dbReference type="EMBL" id="PNH00449.1"/>
    </source>
</evidence>